<evidence type="ECO:0000313" key="2">
    <source>
        <dbReference type="Proteomes" id="UP000193207"/>
    </source>
</evidence>
<dbReference type="Proteomes" id="UP000193207">
    <property type="component" value="Unassembled WGS sequence"/>
</dbReference>
<organism evidence="1 2">
    <name type="scientific">Roseovarius halotolerans</name>
    <dbReference type="NCBI Taxonomy" id="505353"/>
    <lineage>
        <taxon>Bacteria</taxon>
        <taxon>Pseudomonadati</taxon>
        <taxon>Pseudomonadota</taxon>
        <taxon>Alphaproteobacteria</taxon>
        <taxon>Rhodobacterales</taxon>
        <taxon>Roseobacteraceae</taxon>
        <taxon>Roseovarius</taxon>
    </lineage>
</organism>
<dbReference type="PANTHER" id="PTHR35841">
    <property type="entry name" value="PHOSPHONATES-BINDING PERIPLASMIC PROTEIN"/>
    <property type="match status" value="1"/>
</dbReference>
<protein>
    <submittedName>
        <fullName evidence="1">ABC transporter, phosphonate, periplasmic substrate-binding protein</fullName>
    </submittedName>
</protein>
<gene>
    <name evidence="1" type="ORF">ROH8110_02388</name>
</gene>
<dbReference type="OrthoDB" id="7353682at2"/>
<reference evidence="1 2" key="1">
    <citation type="submission" date="2017-03" db="EMBL/GenBank/DDBJ databases">
        <authorList>
            <person name="Afonso C.L."/>
            <person name="Miller P.J."/>
            <person name="Scott M.A."/>
            <person name="Spackman E."/>
            <person name="Goraichik I."/>
            <person name="Dimitrov K.M."/>
            <person name="Suarez D.L."/>
            <person name="Swayne D.E."/>
        </authorList>
    </citation>
    <scope>NUCLEOTIDE SEQUENCE [LARGE SCALE GENOMIC DNA]</scope>
    <source>
        <strain evidence="1 2">CECT 8110</strain>
    </source>
</reference>
<dbReference type="Gene3D" id="3.40.190.10">
    <property type="entry name" value="Periplasmic binding protein-like II"/>
    <property type="match status" value="1"/>
</dbReference>
<dbReference type="EMBL" id="FWFU01000003">
    <property type="protein sequence ID" value="SLN45043.1"/>
    <property type="molecule type" value="Genomic_DNA"/>
</dbReference>
<dbReference type="SUPFAM" id="SSF53850">
    <property type="entry name" value="Periplasmic binding protein-like II"/>
    <property type="match status" value="1"/>
</dbReference>
<dbReference type="AlphaFoldDB" id="A0A1X6ZA20"/>
<proteinExistence type="predicted"/>
<dbReference type="PANTHER" id="PTHR35841:SF1">
    <property type="entry name" value="PHOSPHONATES-BINDING PERIPLASMIC PROTEIN"/>
    <property type="match status" value="1"/>
</dbReference>
<accession>A0A1X6ZA20</accession>
<dbReference type="RefSeq" id="WP_085818012.1">
    <property type="nucleotide sequence ID" value="NZ_FWFU01000003.1"/>
</dbReference>
<name>A0A1X6ZA20_9RHOB</name>
<keyword evidence="2" id="KW-1185">Reference proteome</keyword>
<evidence type="ECO:0000313" key="1">
    <source>
        <dbReference type="EMBL" id="SLN45043.1"/>
    </source>
</evidence>
<sequence length="249" mass="26399">MIASLPMYDRPETAAAHDRFWHAIRDQLGHGPAALTRGGDPWQHWQSPDLLLSQTCGYPYRARLHGHVTLVGTPDFGLEGCPPGHYRSLLVARHDDPRGDASAFAAAPFAYNEALSQSGWAAPQNMAAAQGYAFANPVRTGGHRASAQAVAEGRADIAAIDAQTWRMIARYDAFAADLRVIACTPPSPALPYITATGNDPALLLRALNAAIAALEDADRETLGLRAVLPLPAAAYLAVPNPPPPASETG</sequence>
<dbReference type="Pfam" id="PF12974">
    <property type="entry name" value="Phosphonate-bd"/>
    <property type="match status" value="1"/>
</dbReference>